<protein>
    <submittedName>
        <fullName evidence="7">Response regulator</fullName>
    </submittedName>
</protein>
<dbReference type="PROSITE" id="PS50110">
    <property type="entry name" value="RESPONSE_REGULATORY"/>
    <property type="match status" value="1"/>
</dbReference>
<organism evidence="7 8">
    <name type="scientific">Paenibacillus protaetiae</name>
    <dbReference type="NCBI Taxonomy" id="2509456"/>
    <lineage>
        <taxon>Bacteria</taxon>
        <taxon>Bacillati</taxon>
        <taxon>Bacillota</taxon>
        <taxon>Bacilli</taxon>
        <taxon>Bacillales</taxon>
        <taxon>Paenibacillaceae</taxon>
        <taxon>Paenibacillus</taxon>
    </lineage>
</organism>
<dbReference type="SMART" id="SM00448">
    <property type="entry name" value="REC"/>
    <property type="match status" value="1"/>
</dbReference>
<accession>A0A4P6EVB8</accession>
<dbReference type="InterPro" id="IPR018060">
    <property type="entry name" value="HTH_AraC"/>
</dbReference>
<keyword evidence="2" id="KW-0238">DNA-binding</keyword>
<evidence type="ECO:0000256" key="4">
    <source>
        <dbReference type="PROSITE-ProRule" id="PRU00169"/>
    </source>
</evidence>
<name>A0A4P6EVB8_9BACL</name>
<dbReference type="PRINTS" id="PR00032">
    <property type="entry name" value="HTHARAC"/>
</dbReference>
<dbReference type="KEGG" id="pprt:ET464_11775"/>
<keyword evidence="3" id="KW-0804">Transcription</keyword>
<reference evidence="7 8" key="1">
    <citation type="submission" date="2019-01" db="EMBL/GenBank/DDBJ databases">
        <title>Genome sequencing of strain FW100M-2.</title>
        <authorList>
            <person name="Heo J."/>
            <person name="Kim S.-J."/>
            <person name="Kim J.-S."/>
            <person name="Hong S.-B."/>
            <person name="Kwon S.-W."/>
        </authorList>
    </citation>
    <scope>NUCLEOTIDE SEQUENCE [LARGE SCALE GENOMIC DNA]</scope>
    <source>
        <strain evidence="7 8">FW100M-2</strain>
    </source>
</reference>
<dbReference type="AlphaFoldDB" id="A0A4P6EVB8"/>
<dbReference type="InterPro" id="IPR020449">
    <property type="entry name" value="Tscrpt_reg_AraC-type_HTH"/>
</dbReference>
<dbReference type="InterPro" id="IPR018062">
    <property type="entry name" value="HTH_AraC-typ_CS"/>
</dbReference>
<feature type="modified residue" description="4-aspartylphosphate" evidence="4">
    <location>
        <position position="56"/>
    </location>
</feature>
<dbReference type="PANTHER" id="PTHR43280">
    <property type="entry name" value="ARAC-FAMILY TRANSCRIPTIONAL REGULATOR"/>
    <property type="match status" value="1"/>
</dbReference>
<feature type="domain" description="HTH araC/xylS-type" evidence="5">
    <location>
        <begin position="430"/>
        <end position="528"/>
    </location>
</feature>
<dbReference type="PROSITE" id="PS00041">
    <property type="entry name" value="HTH_ARAC_FAMILY_1"/>
    <property type="match status" value="1"/>
</dbReference>
<keyword evidence="4" id="KW-0597">Phosphoprotein</keyword>
<sequence length="530" mass="59363">MLRAIIVDDEPYVRQMIKGMIPWQQMDMELAGEFYNGEDAYQFIEQHSGIDVAFTDLRMPVMDGLHLIRRALEVRPGLNFIVVSAYDDFHLVKDAFMLGAKDYLLKSEMTEQQIRHVLSRLQEKAAANSGGLSEGPEKGSAYDGQYWLKETLLSRLAAGHISAADIGTLQSLLSGHAPKKWRSMMVKLHKPNGQAAPPAGSFAAEITRYVMEQEEALACREQMRCDIAAVSPYEYMLVLQYAVHEAEAAMNSHMTELSSRLKLEGLCASIGISRTSADFAKLPALAEEARLCAAYCFIAGNGSIIRYTPQLAEPSPMEINAAGRTAQLKKLLNTLWLEQGKAADLTGIAISPSSVCVRHIQAVADLYMKYHFVLVDFAQQNGLFTGATAALSAEYEQHWKHNGDLHSLNQWLASFIHALQTYRGEHSIIHQIKLYMASHYTDDISLQSVAGKFNINSSYLSRLFSEKENASFVDYLSHIRISKAMELMKTSHFKIYEICEKVGYTSPEHFSRTFKKMTGKSPKQFMDGRS</sequence>
<dbReference type="InterPro" id="IPR009057">
    <property type="entry name" value="Homeodomain-like_sf"/>
</dbReference>
<dbReference type="Proteomes" id="UP000293568">
    <property type="component" value="Chromosome"/>
</dbReference>
<evidence type="ECO:0000313" key="8">
    <source>
        <dbReference type="Proteomes" id="UP000293568"/>
    </source>
</evidence>
<keyword evidence="8" id="KW-1185">Reference proteome</keyword>
<dbReference type="Pfam" id="PF00072">
    <property type="entry name" value="Response_reg"/>
    <property type="match status" value="1"/>
</dbReference>
<evidence type="ECO:0000256" key="1">
    <source>
        <dbReference type="ARBA" id="ARBA00023015"/>
    </source>
</evidence>
<dbReference type="Gene3D" id="1.10.10.60">
    <property type="entry name" value="Homeodomain-like"/>
    <property type="match status" value="2"/>
</dbReference>
<dbReference type="GO" id="GO:0003700">
    <property type="term" value="F:DNA-binding transcription factor activity"/>
    <property type="evidence" value="ECO:0007669"/>
    <property type="project" value="InterPro"/>
</dbReference>
<dbReference type="InterPro" id="IPR011006">
    <property type="entry name" value="CheY-like_superfamily"/>
</dbReference>
<dbReference type="GO" id="GO:0043565">
    <property type="term" value="F:sequence-specific DNA binding"/>
    <property type="evidence" value="ECO:0007669"/>
    <property type="project" value="InterPro"/>
</dbReference>
<dbReference type="Pfam" id="PF12833">
    <property type="entry name" value="HTH_18"/>
    <property type="match status" value="1"/>
</dbReference>
<feature type="domain" description="Response regulatory" evidence="6">
    <location>
        <begin position="3"/>
        <end position="121"/>
    </location>
</feature>
<dbReference type="SUPFAM" id="SSF52172">
    <property type="entry name" value="CheY-like"/>
    <property type="match status" value="1"/>
</dbReference>
<dbReference type="SUPFAM" id="SSF46689">
    <property type="entry name" value="Homeodomain-like"/>
    <property type="match status" value="2"/>
</dbReference>
<evidence type="ECO:0000259" key="5">
    <source>
        <dbReference type="PROSITE" id="PS01124"/>
    </source>
</evidence>
<evidence type="ECO:0000256" key="3">
    <source>
        <dbReference type="ARBA" id="ARBA00023163"/>
    </source>
</evidence>
<proteinExistence type="predicted"/>
<dbReference type="PROSITE" id="PS01124">
    <property type="entry name" value="HTH_ARAC_FAMILY_2"/>
    <property type="match status" value="1"/>
</dbReference>
<dbReference type="RefSeq" id="WP_129441107.1">
    <property type="nucleotide sequence ID" value="NZ_CP035492.1"/>
</dbReference>
<gene>
    <name evidence="7" type="ORF">ET464_11775</name>
</gene>
<dbReference type="Gene3D" id="3.40.50.2300">
    <property type="match status" value="1"/>
</dbReference>
<dbReference type="SMART" id="SM00342">
    <property type="entry name" value="HTH_ARAC"/>
    <property type="match status" value="1"/>
</dbReference>
<dbReference type="OrthoDB" id="9794370at2"/>
<evidence type="ECO:0000259" key="6">
    <source>
        <dbReference type="PROSITE" id="PS50110"/>
    </source>
</evidence>
<keyword evidence="1" id="KW-0805">Transcription regulation</keyword>
<dbReference type="CDD" id="cd17536">
    <property type="entry name" value="REC_YesN-like"/>
    <property type="match status" value="1"/>
</dbReference>
<dbReference type="GO" id="GO:0000160">
    <property type="term" value="P:phosphorelay signal transduction system"/>
    <property type="evidence" value="ECO:0007669"/>
    <property type="project" value="InterPro"/>
</dbReference>
<dbReference type="InterPro" id="IPR001789">
    <property type="entry name" value="Sig_transdc_resp-reg_receiver"/>
</dbReference>
<dbReference type="PANTHER" id="PTHR43280:SF2">
    <property type="entry name" value="HTH-TYPE TRANSCRIPTIONAL REGULATOR EXSA"/>
    <property type="match status" value="1"/>
</dbReference>
<dbReference type="EMBL" id="CP035492">
    <property type="protein sequence ID" value="QAY66972.1"/>
    <property type="molecule type" value="Genomic_DNA"/>
</dbReference>
<evidence type="ECO:0000256" key="2">
    <source>
        <dbReference type="ARBA" id="ARBA00023125"/>
    </source>
</evidence>
<evidence type="ECO:0000313" key="7">
    <source>
        <dbReference type="EMBL" id="QAY66972.1"/>
    </source>
</evidence>